<dbReference type="EMBL" id="BQNB010012631">
    <property type="protein sequence ID" value="GJT05998.1"/>
    <property type="molecule type" value="Genomic_DNA"/>
</dbReference>
<evidence type="ECO:0008006" key="3">
    <source>
        <dbReference type="Google" id="ProtNLM"/>
    </source>
</evidence>
<dbReference type="Proteomes" id="UP001151760">
    <property type="component" value="Unassembled WGS sequence"/>
</dbReference>
<keyword evidence="2" id="KW-1185">Reference proteome</keyword>
<organism evidence="1 2">
    <name type="scientific">Tanacetum coccineum</name>
    <dbReference type="NCBI Taxonomy" id="301880"/>
    <lineage>
        <taxon>Eukaryota</taxon>
        <taxon>Viridiplantae</taxon>
        <taxon>Streptophyta</taxon>
        <taxon>Embryophyta</taxon>
        <taxon>Tracheophyta</taxon>
        <taxon>Spermatophyta</taxon>
        <taxon>Magnoliopsida</taxon>
        <taxon>eudicotyledons</taxon>
        <taxon>Gunneridae</taxon>
        <taxon>Pentapetalae</taxon>
        <taxon>asterids</taxon>
        <taxon>campanulids</taxon>
        <taxon>Asterales</taxon>
        <taxon>Asteraceae</taxon>
        <taxon>Asteroideae</taxon>
        <taxon>Anthemideae</taxon>
        <taxon>Anthemidinae</taxon>
        <taxon>Tanacetum</taxon>
    </lineage>
</organism>
<gene>
    <name evidence="1" type="ORF">Tco_0840460</name>
</gene>
<reference evidence="1" key="2">
    <citation type="submission" date="2022-01" db="EMBL/GenBank/DDBJ databases">
        <authorList>
            <person name="Yamashiro T."/>
            <person name="Shiraishi A."/>
            <person name="Satake H."/>
            <person name="Nakayama K."/>
        </authorList>
    </citation>
    <scope>NUCLEOTIDE SEQUENCE</scope>
</reference>
<sequence length="204" mass="22492">MASGDIDRDAEDALYKFLQMGTVAEYQNEFKMLINRVTGISESLLKTFYISGLKPALQCALLRSNPTTLGEAFSLALATEARFTDLQLWELLRSNPTTLGETFFKARITEARFEDERFTTTIAKANDLNTGVQVQDLELETKVLVDGKQDDVKVVKVVGVVGHQNSDEPNVLKGNGVIGVGVNKNNTLGCQHPSDIQHQCSKKL</sequence>
<evidence type="ECO:0000313" key="2">
    <source>
        <dbReference type="Proteomes" id="UP001151760"/>
    </source>
</evidence>
<reference evidence="1" key="1">
    <citation type="journal article" date="2022" name="Int. J. Mol. Sci.">
        <title>Draft Genome of Tanacetum Coccineum: Genomic Comparison of Closely Related Tanacetum-Family Plants.</title>
        <authorList>
            <person name="Yamashiro T."/>
            <person name="Shiraishi A."/>
            <person name="Nakayama K."/>
            <person name="Satake H."/>
        </authorList>
    </citation>
    <scope>NUCLEOTIDE SEQUENCE</scope>
</reference>
<name>A0ABQ5AX80_9ASTR</name>
<proteinExistence type="predicted"/>
<comment type="caution">
    <text evidence="1">The sequence shown here is derived from an EMBL/GenBank/DDBJ whole genome shotgun (WGS) entry which is preliminary data.</text>
</comment>
<accession>A0ABQ5AX80</accession>
<protein>
    <recommendedName>
        <fullName evidence="3">Retrotransposon gag domain-containing protein</fullName>
    </recommendedName>
</protein>
<evidence type="ECO:0000313" key="1">
    <source>
        <dbReference type="EMBL" id="GJT05998.1"/>
    </source>
</evidence>